<evidence type="ECO:0000313" key="2">
    <source>
        <dbReference type="EMBL" id="KAK3245224.1"/>
    </source>
</evidence>
<reference evidence="2 3" key="1">
    <citation type="journal article" date="2015" name="Genome Biol. Evol.">
        <title>Comparative Genomics of a Bacterivorous Green Alga Reveals Evolutionary Causalities and Consequences of Phago-Mixotrophic Mode of Nutrition.</title>
        <authorList>
            <person name="Burns J.A."/>
            <person name="Paasch A."/>
            <person name="Narechania A."/>
            <person name="Kim E."/>
        </authorList>
    </citation>
    <scope>NUCLEOTIDE SEQUENCE [LARGE SCALE GENOMIC DNA]</scope>
    <source>
        <strain evidence="2 3">PLY_AMNH</strain>
    </source>
</reference>
<gene>
    <name evidence="2" type="ORF">CYMTET_45197</name>
</gene>
<feature type="region of interest" description="Disordered" evidence="1">
    <location>
        <begin position="1"/>
        <end position="88"/>
    </location>
</feature>
<dbReference type="Proteomes" id="UP001190700">
    <property type="component" value="Unassembled WGS sequence"/>
</dbReference>
<sequence length="125" mass="13161">MFSGPAYAWGGDAEEEAPADLSSGTPSPQVEPMRRAPPSEADTEDSQQQEGTYGMSPVRDLHSAAVMNSALMLPPQESAHPSHGIPAVDAGSHHDMMGVAVRLWGAVRLPSPTAALYAVGHTRMK</sequence>
<dbReference type="AlphaFoldDB" id="A0AAE0BZZ8"/>
<keyword evidence="3" id="KW-1185">Reference proteome</keyword>
<protein>
    <submittedName>
        <fullName evidence="2">Uncharacterized protein</fullName>
    </submittedName>
</protein>
<accession>A0AAE0BZZ8</accession>
<comment type="caution">
    <text evidence="2">The sequence shown here is derived from an EMBL/GenBank/DDBJ whole genome shotgun (WGS) entry which is preliminary data.</text>
</comment>
<evidence type="ECO:0000256" key="1">
    <source>
        <dbReference type="SAM" id="MobiDB-lite"/>
    </source>
</evidence>
<dbReference type="EMBL" id="LGRX02030886">
    <property type="protein sequence ID" value="KAK3245224.1"/>
    <property type="molecule type" value="Genomic_DNA"/>
</dbReference>
<evidence type="ECO:0000313" key="3">
    <source>
        <dbReference type="Proteomes" id="UP001190700"/>
    </source>
</evidence>
<organism evidence="2 3">
    <name type="scientific">Cymbomonas tetramitiformis</name>
    <dbReference type="NCBI Taxonomy" id="36881"/>
    <lineage>
        <taxon>Eukaryota</taxon>
        <taxon>Viridiplantae</taxon>
        <taxon>Chlorophyta</taxon>
        <taxon>Pyramimonadophyceae</taxon>
        <taxon>Pyramimonadales</taxon>
        <taxon>Pyramimonadaceae</taxon>
        <taxon>Cymbomonas</taxon>
    </lineage>
</organism>
<proteinExistence type="predicted"/>
<name>A0AAE0BZZ8_9CHLO</name>